<dbReference type="GO" id="GO:0008270">
    <property type="term" value="F:zinc ion binding"/>
    <property type="evidence" value="ECO:0007669"/>
    <property type="project" value="UniProtKB-UniRule"/>
</dbReference>
<sequence length="639" mass="73120">MSPGFDQHFKELVRQRTNLVELVSESVQLTPKGRDFQCLCPFHNDHNPSLVISPERGTWRCWVCNVGGDCFSWVMEYDRVDFVEAIKILAEKAHLEVPKFSPRHQHAGQQPALEKTSLFEVMKWAETQFHECLMETSVGEYARRYLMEDRGFTEETILQFRLGFHPDDWQWLVNRSRNRYPEQLLLEAKLIFKKEGHTRCSDYFVNRVMFPVHDERKRVVAFGGRILPGVDSGKLAKYFNSPESVIFTKSKLLFGLDEARQGIRETETVVVVEGYTDCITAHQFGVTNVVATLGTALTESHVTYLKRLARKVVLVFDGDSAGQQAAERALTKFIAQEVDLRILTLPAGQDPADFLEQQGAAHLQQMIDQAPEAWNFKLNLCVQKFGLESIDGQHRILEEMLELLAASPNLTGTIREDIILRKLADRLSLNENVVRKRLGEVKQKQNPGLKQSIPSSDPHSTPSASHTSGISGPTENTTKDNQLESELLEIIFVYPECVPQIQQHISPDNLKDPRLRFLYQLSIDLTEEGIVPEMSRILDRIDDPELKQLVVKIDFQAHEKAIHSKLHSSTVPQEGIPHFLKHSIQNLKWREEREHHERTKGVLVQKVQSNTLSSDAKELLKKASEFHQKRHKKNSLETH</sequence>
<dbReference type="InterPro" id="IPR030846">
    <property type="entry name" value="DnaG_bac"/>
</dbReference>
<dbReference type="SUPFAM" id="SSF57783">
    <property type="entry name" value="Zinc beta-ribbon"/>
    <property type="match status" value="1"/>
</dbReference>
<dbReference type="GO" id="GO:0005737">
    <property type="term" value="C:cytoplasm"/>
    <property type="evidence" value="ECO:0007669"/>
    <property type="project" value="TreeGrafter"/>
</dbReference>
<evidence type="ECO:0000256" key="1">
    <source>
        <dbReference type="ARBA" id="ARBA00022478"/>
    </source>
</evidence>
<reference evidence="17 18" key="1">
    <citation type="submission" date="2019-03" db="EMBL/GenBank/DDBJ databases">
        <title>Deep-cultivation of Planctomycetes and their phenomic and genomic characterization uncovers novel biology.</title>
        <authorList>
            <person name="Wiegand S."/>
            <person name="Jogler M."/>
            <person name="Boedeker C."/>
            <person name="Pinto D."/>
            <person name="Vollmers J."/>
            <person name="Rivas-Marin E."/>
            <person name="Kohn T."/>
            <person name="Peeters S.H."/>
            <person name="Heuer A."/>
            <person name="Rast P."/>
            <person name="Oberbeckmann S."/>
            <person name="Bunk B."/>
            <person name="Jeske O."/>
            <person name="Meyerdierks A."/>
            <person name="Storesund J.E."/>
            <person name="Kallscheuer N."/>
            <person name="Luecker S."/>
            <person name="Lage O.M."/>
            <person name="Pohl T."/>
            <person name="Merkel B.J."/>
            <person name="Hornburger P."/>
            <person name="Mueller R.-W."/>
            <person name="Bruemmer F."/>
            <person name="Labrenz M."/>
            <person name="Spormann A.M."/>
            <person name="Op den Camp H."/>
            <person name="Overmann J."/>
            <person name="Amann R."/>
            <person name="Jetten M.S.M."/>
            <person name="Mascher T."/>
            <person name="Medema M.H."/>
            <person name="Devos D.P."/>
            <person name="Kaster A.-K."/>
            <person name="Ovreas L."/>
            <person name="Rohde M."/>
            <person name="Galperin M.Y."/>
            <person name="Jogler C."/>
        </authorList>
    </citation>
    <scope>NUCLEOTIDE SEQUENCE [LARGE SCALE GENOMIC DNA]</scope>
    <source>
        <strain evidence="17 18">Enr10</strain>
    </source>
</reference>
<evidence type="ECO:0000256" key="11">
    <source>
        <dbReference type="ARBA" id="ARBA00023163"/>
    </source>
</evidence>
<evidence type="ECO:0000256" key="4">
    <source>
        <dbReference type="ARBA" id="ARBA00022695"/>
    </source>
</evidence>
<name>A0A517QBZ5_9PLAN</name>
<dbReference type="SMART" id="SM00493">
    <property type="entry name" value="TOPRIM"/>
    <property type="match status" value="1"/>
</dbReference>
<evidence type="ECO:0000256" key="2">
    <source>
        <dbReference type="ARBA" id="ARBA00022515"/>
    </source>
</evidence>
<dbReference type="Gene3D" id="3.40.1360.10">
    <property type="match status" value="1"/>
</dbReference>
<dbReference type="SMART" id="SM00400">
    <property type="entry name" value="ZnF_CHCC"/>
    <property type="match status" value="1"/>
</dbReference>
<evidence type="ECO:0000256" key="5">
    <source>
        <dbReference type="ARBA" id="ARBA00022705"/>
    </source>
</evidence>
<dbReference type="HAMAP" id="MF_00974">
    <property type="entry name" value="DNA_primase_DnaG"/>
    <property type="match status" value="1"/>
</dbReference>
<evidence type="ECO:0000256" key="15">
    <source>
        <dbReference type="SAM" id="MobiDB-lite"/>
    </source>
</evidence>
<keyword evidence="8 12" id="KW-0862">Zinc</keyword>
<dbReference type="CDD" id="cd03364">
    <property type="entry name" value="TOPRIM_DnaG_primases"/>
    <property type="match status" value="1"/>
</dbReference>
<dbReference type="InterPro" id="IPR037068">
    <property type="entry name" value="DNA_primase_core_N_sf"/>
</dbReference>
<evidence type="ECO:0000256" key="9">
    <source>
        <dbReference type="ARBA" id="ARBA00022842"/>
    </source>
</evidence>
<evidence type="ECO:0000256" key="8">
    <source>
        <dbReference type="ARBA" id="ARBA00022833"/>
    </source>
</evidence>
<dbReference type="InterPro" id="IPR006295">
    <property type="entry name" value="DNA_primase_DnaG"/>
</dbReference>
<dbReference type="PANTHER" id="PTHR30313">
    <property type="entry name" value="DNA PRIMASE"/>
    <property type="match status" value="1"/>
</dbReference>
<evidence type="ECO:0000256" key="10">
    <source>
        <dbReference type="ARBA" id="ARBA00023125"/>
    </source>
</evidence>
<evidence type="ECO:0000256" key="3">
    <source>
        <dbReference type="ARBA" id="ARBA00022679"/>
    </source>
</evidence>
<dbReference type="InterPro" id="IPR006171">
    <property type="entry name" value="TOPRIM_dom"/>
</dbReference>
<comment type="subunit">
    <text evidence="12">Monomer. Interacts with DnaB.</text>
</comment>
<dbReference type="Pfam" id="PF08275">
    <property type="entry name" value="DNAG_N"/>
    <property type="match status" value="1"/>
</dbReference>
<dbReference type="InterPro" id="IPR034151">
    <property type="entry name" value="TOPRIM_DnaG_bac"/>
</dbReference>
<dbReference type="EC" id="2.7.7.101" evidence="12"/>
<evidence type="ECO:0000256" key="6">
    <source>
        <dbReference type="ARBA" id="ARBA00022723"/>
    </source>
</evidence>
<dbReference type="Pfam" id="PF01807">
    <property type="entry name" value="Zn_ribbon_DnaG"/>
    <property type="match status" value="1"/>
</dbReference>
<dbReference type="RefSeq" id="WP_197997321.1">
    <property type="nucleotide sequence ID" value="NZ_CP037421.1"/>
</dbReference>
<proteinExistence type="inferred from homology"/>
<organism evidence="17 18">
    <name type="scientific">Gimesia panareensis</name>
    <dbReference type="NCBI Taxonomy" id="2527978"/>
    <lineage>
        <taxon>Bacteria</taxon>
        <taxon>Pseudomonadati</taxon>
        <taxon>Planctomycetota</taxon>
        <taxon>Planctomycetia</taxon>
        <taxon>Planctomycetales</taxon>
        <taxon>Planctomycetaceae</taxon>
        <taxon>Gimesia</taxon>
    </lineage>
</organism>
<evidence type="ECO:0000256" key="7">
    <source>
        <dbReference type="ARBA" id="ARBA00022771"/>
    </source>
</evidence>
<dbReference type="NCBIfam" id="TIGR01391">
    <property type="entry name" value="dnaG"/>
    <property type="match status" value="1"/>
</dbReference>
<dbReference type="Proteomes" id="UP000315647">
    <property type="component" value="Chromosome"/>
</dbReference>
<dbReference type="AlphaFoldDB" id="A0A517QBZ5"/>
<keyword evidence="5 12" id="KW-0235">DNA replication</keyword>
<keyword evidence="18" id="KW-1185">Reference proteome</keyword>
<dbReference type="PIRSF" id="PIRSF002811">
    <property type="entry name" value="DnaG"/>
    <property type="match status" value="1"/>
</dbReference>
<dbReference type="InterPro" id="IPR016136">
    <property type="entry name" value="DNA_helicase_N/primase_C"/>
</dbReference>
<comment type="domain">
    <text evidence="12">Contains an N-terminal zinc-binding domain, a central core domain that contains the primase activity, and a C-terminal DnaB-binding domain.</text>
</comment>
<keyword evidence="7 12" id="KW-0863">Zinc-finger</keyword>
<dbReference type="InterPro" id="IPR050219">
    <property type="entry name" value="DnaG_primase"/>
</dbReference>
<dbReference type="GO" id="GO:0000428">
    <property type="term" value="C:DNA-directed RNA polymerase complex"/>
    <property type="evidence" value="ECO:0007669"/>
    <property type="project" value="UniProtKB-KW"/>
</dbReference>
<comment type="cofactor">
    <cofactor evidence="12 13 14">
        <name>Zn(2+)</name>
        <dbReference type="ChEBI" id="CHEBI:29105"/>
    </cofactor>
    <text evidence="12 13 14">Binds 1 zinc ion per monomer.</text>
</comment>
<protein>
    <recommendedName>
        <fullName evidence="12 13">DNA primase</fullName>
        <ecNumber evidence="12">2.7.7.101</ecNumber>
    </recommendedName>
</protein>
<dbReference type="Gene3D" id="3.90.580.10">
    <property type="entry name" value="Zinc finger, CHC2-type domain"/>
    <property type="match status" value="1"/>
</dbReference>
<evidence type="ECO:0000259" key="16">
    <source>
        <dbReference type="PROSITE" id="PS50880"/>
    </source>
</evidence>
<feature type="compositionally biased region" description="Polar residues" evidence="15">
    <location>
        <begin position="444"/>
        <end position="476"/>
    </location>
</feature>
<dbReference type="InterPro" id="IPR002694">
    <property type="entry name" value="Znf_CHC2"/>
</dbReference>
<keyword evidence="4 12" id="KW-0548">Nucleotidyltransferase</keyword>
<feature type="region of interest" description="Disordered" evidence="15">
    <location>
        <begin position="440"/>
        <end position="478"/>
    </location>
</feature>
<evidence type="ECO:0000256" key="13">
    <source>
        <dbReference type="PIRNR" id="PIRNR002811"/>
    </source>
</evidence>
<comment type="function">
    <text evidence="12 13">RNA polymerase that catalyzes the synthesis of short RNA molecules used as primers for DNA polymerase during DNA replication.</text>
</comment>
<keyword evidence="1 12" id="KW-0240">DNA-directed RNA polymerase</keyword>
<accession>A0A517QBZ5</accession>
<keyword evidence="9" id="KW-0460">Magnesium</keyword>
<dbReference type="Pfam" id="PF13155">
    <property type="entry name" value="Toprim_2"/>
    <property type="match status" value="1"/>
</dbReference>
<feature type="zinc finger region" description="CHC2-type" evidence="12 14">
    <location>
        <begin position="40"/>
        <end position="64"/>
    </location>
</feature>
<dbReference type="EMBL" id="CP037421">
    <property type="protein sequence ID" value="QDT29152.1"/>
    <property type="molecule type" value="Genomic_DNA"/>
</dbReference>
<dbReference type="GO" id="GO:0003899">
    <property type="term" value="F:DNA-directed RNA polymerase activity"/>
    <property type="evidence" value="ECO:0007669"/>
    <property type="project" value="UniProtKB-UniRule"/>
</dbReference>
<dbReference type="InterPro" id="IPR013264">
    <property type="entry name" value="DNAG_N"/>
</dbReference>
<dbReference type="Gene3D" id="1.10.860.10">
    <property type="entry name" value="DNAb Helicase, Chain A"/>
    <property type="match status" value="1"/>
</dbReference>
<gene>
    <name evidence="12 17" type="primary">dnaG</name>
    <name evidence="17" type="ORF">Enr10x_45010</name>
</gene>
<keyword evidence="3 12" id="KW-0808">Transferase</keyword>
<keyword evidence="2 12" id="KW-0639">Primosome</keyword>
<keyword evidence="6 12" id="KW-0479">Metal-binding</keyword>
<comment type="similarity">
    <text evidence="12 13">Belongs to the DnaG primase family.</text>
</comment>
<dbReference type="GO" id="GO:0006269">
    <property type="term" value="P:DNA replication, synthesis of primer"/>
    <property type="evidence" value="ECO:0007669"/>
    <property type="project" value="UniProtKB-UniRule"/>
</dbReference>
<dbReference type="PROSITE" id="PS50880">
    <property type="entry name" value="TOPRIM"/>
    <property type="match status" value="1"/>
</dbReference>
<keyword evidence="11 12" id="KW-0804">Transcription</keyword>
<comment type="catalytic activity">
    <reaction evidence="12">
        <text>ssDNA + n NTP = ssDNA/pppN(pN)n-1 hybrid + (n-1) diphosphate.</text>
        <dbReference type="EC" id="2.7.7.101"/>
    </reaction>
</comment>
<dbReference type="InterPro" id="IPR036977">
    <property type="entry name" value="DNA_primase_Znf_CHC2"/>
</dbReference>
<evidence type="ECO:0000256" key="12">
    <source>
        <dbReference type="HAMAP-Rule" id="MF_00974"/>
    </source>
</evidence>
<feature type="domain" description="Toprim" evidence="16">
    <location>
        <begin position="267"/>
        <end position="350"/>
    </location>
</feature>
<evidence type="ECO:0000256" key="14">
    <source>
        <dbReference type="PIRSR" id="PIRSR002811-1"/>
    </source>
</evidence>
<dbReference type="GO" id="GO:1990077">
    <property type="term" value="C:primosome complex"/>
    <property type="evidence" value="ECO:0007669"/>
    <property type="project" value="UniProtKB-KW"/>
</dbReference>
<dbReference type="SUPFAM" id="SSF56731">
    <property type="entry name" value="DNA primase core"/>
    <property type="match status" value="1"/>
</dbReference>
<dbReference type="PANTHER" id="PTHR30313:SF2">
    <property type="entry name" value="DNA PRIMASE"/>
    <property type="match status" value="1"/>
</dbReference>
<evidence type="ECO:0000313" key="18">
    <source>
        <dbReference type="Proteomes" id="UP000315647"/>
    </source>
</evidence>
<dbReference type="GO" id="GO:0003677">
    <property type="term" value="F:DNA binding"/>
    <property type="evidence" value="ECO:0007669"/>
    <property type="project" value="UniProtKB-KW"/>
</dbReference>
<evidence type="ECO:0000313" key="17">
    <source>
        <dbReference type="EMBL" id="QDT29152.1"/>
    </source>
</evidence>
<dbReference type="FunFam" id="3.40.1360.10:FF:000002">
    <property type="entry name" value="DNA primase"/>
    <property type="match status" value="1"/>
</dbReference>
<dbReference type="Gene3D" id="3.90.980.10">
    <property type="entry name" value="DNA primase, catalytic core, N-terminal domain"/>
    <property type="match status" value="1"/>
</dbReference>
<keyword evidence="10 12" id="KW-0238">DNA-binding</keyword>